<dbReference type="GO" id="GO:0016020">
    <property type="term" value="C:membrane"/>
    <property type="evidence" value="ECO:0007669"/>
    <property type="project" value="UniProtKB-SubCell"/>
</dbReference>
<name>A0A9R0JJW6_SPIOL</name>
<keyword evidence="4" id="KW-0862">Zinc</keyword>
<dbReference type="AlphaFoldDB" id="A0A9R0JJW6"/>
<evidence type="ECO:0000313" key="9">
    <source>
        <dbReference type="RefSeq" id="XP_021837461.2"/>
    </source>
</evidence>
<sequence length="130" mass="15033">MMMVQTIVEDVVMFLADVLVSFLNRSKALEMEMRILEESFSETLEEDNNMNYLLGEMLQGITMNDNLEIKGSCDSCPICLQDMAGEQSVRCLVQCQHQFHKLCIDKWLVLNNSCPICRRHNNMHVYVPII</sequence>
<evidence type="ECO:0000256" key="2">
    <source>
        <dbReference type="ARBA" id="ARBA00022723"/>
    </source>
</evidence>
<accession>A0A9R0JJW6</accession>
<proteinExistence type="predicted"/>
<dbReference type="SUPFAM" id="SSF57850">
    <property type="entry name" value="RING/U-box"/>
    <property type="match status" value="1"/>
</dbReference>
<comment type="subcellular location">
    <subcellularLocation>
        <location evidence="1">Membrane</location>
    </subcellularLocation>
</comment>
<feature type="domain" description="RING-type" evidence="7">
    <location>
        <begin position="76"/>
        <end position="118"/>
    </location>
</feature>
<reference evidence="9" key="2">
    <citation type="submission" date="2025-08" db="UniProtKB">
        <authorList>
            <consortium name="RefSeq"/>
        </authorList>
    </citation>
    <scope>IDENTIFICATION</scope>
    <source>
        <tissue evidence="9">Leaf</tissue>
    </source>
</reference>
<evidence type="ECO:0000313" key="8">
    <source>
        <dbReference type="Proteomes" id="UP000813463"/>
    </source>
</evidence>
<evidence type="ECO:0000256" key="5">
    <source>
        <dbReference type="ARBA" id="ARBA00023136"/>
    </source>
</evidence>
<organism evidence="8 9">
    <name type="scientific">Spinacia oleracea</name>
    <name type="common">Spinach</name>
    <dbReference type="NCBI Taxonomy" id="3562"/>
    <lineage>
        <taxon>Eukaryota</taxon>
        <taxon>Viridiplantae</taxon>
        <taxon>Streptophyta</taxon>
        <taxon>Embryophyta</taxon>
        <taxon>Tracheophyta</taxon>
        <taxon>Spermatophyta</taxon>
        <taxon>Magnoliopsida</taxon>
        <taxon>eudicotyledons</taxon>
        <taxon>Gunneridae</taxon>
        <taxon>Pentapetalae</taxon>
        <taxon>Caryophyllales</taxon>
        <taxon>Chenopodiaceae</taxon>
        <taxon>Chenopodioideae</taxon>
        <taxon>Anserineae</taxon>
        <taxon>Spinacia</taxon>
    </lineage>
</organism>
<dbReference type="PROSITE" id="PS50089">
    <property type="entry name" value="ZF_RING_2"/>
    <property type="match status" value="1"/>
</dbReference>
<keyword evidence="8" id="KW-1185">Reference proteome</keyword>
<keyword evidence="3 6" id="KW-0863">Zinc-finger</keyword>
<evidence type="ECO:0000256" key="6">
    <source>
        <dbReference type="PROSITE-ProRule" id="PRU00175"/>
    </source>
</evidence>
<reference evidence="8" key="1">
    <citation type="journal article" date="2021" name="Nat. Commun.">
        <title>Genomic analyses provide insights into spinach domestication and the genetic basis of agronomic traits.</title>
        <authorList>
            <person name="Cai X."/>
            <person name="Sun X."/>
            <person name="Xu C."/>
            <person name="Sun H."/>
            <person name="Wang X."/>
            <person name="Ge C."/>
            <person name="Zhang Z."/>
            <person name="Wang Q."/>
            <person name="Fei Z."/>
            <person name="Jiao C."/>
            <person name="Wang Q."/>
        </authorList>
    </citation>
    <scope>NUCLEOTIDE SEQUENCE [LARGE SCALE GENOMIC DNA]</scope>
    <source>
        <strain evidence="8">cv. Varoflay</strain>
    </source>
</reference>
<dbReference type="GeneID" id="110777157"/>
<dbReference type="SMART" id="SM00184">
    <property type="entry name" value="RING"/>
    <property type="match status" value="1"/>
</dbReference>
<dbReference type="InterPro" id="IPR013083">
    <property type="entry name" value="Znf_RING/FYVE/PHD"/>
</dbReference>
<dbReference type="Proteomes" id="UP000813463">
    <property type="component" value="Chromosome 6"/>
</dbReference>
<evidence type="ECO:0000259" key="7">
    <source>
        <dbReference type="PROSITE" id="PS50089"/>
    </source>
</evidence>
<protein>
    <submittedName>
        <fullName evidence="9">NEP1-interacting protein 1 isoform X1</fullName>
    </submittedName>
</protein>
<dbReference type="PANTHER" id="PTHR46151:SF7">
    <property type="entry name" value="NEP1-INTERACTING PROTEIN 1"/>
    <property type="match status" value="1"/>
</dbReference>
<keyword evidence="2" id="KW-0479">Metal-binding</keyword>
<dbReference type="RefSeq" id="XP_021837461.2">
    <property type="nucleotide sequence ID" value="XM_021981769.2"/>
</dbReference>
<dbReference type="Gene3D" id="3.30.40.10">
    <property type="entry name" value="Zinc/RING finger domain, C3HC4 (zinc finger)"/>
    <property type="match status" value="1"/>
</dbReference>
<evidence type="ECO:0000256" key="3">
    <source>
        <dbReference type="ARBA" id="ARBA00022771"/>
    </source>
</evidence>
<keyword evidence="5" id="KW-0472">Membrane</keyword>
<dbReference type="PANTHER" id="PTHR46151">
    <property type="entry name" value="NEP1-INTERACTING PROTEIN-LIKE 2"/>
    <property type="match status" value="1"/>
</dbReference>
<gene>
    <name evidence="9" type="primary">LOC110777157</name>
</gene>
<dbReference type="OrthoDB" id="9984778at2759"/>
<dbReference type="KEGG" id="soe:110777157"/>
<evidence type="ECO:0000256" key="4">
    <source>
        <dbReference type="ARBA" id="ARBA00022833"/>
    </source>
</evidence>
<dbReference type="InterPro" id="IPR001841">
    <property type="entry name" value="Znf_RING"/>
</dbReference>
<evidence type="ECO:0000256" key="1">
    <source>
        <dbReference type="ARBA" id="ARBA00004370"/>
    </source>
</evidence>
<dbReference type="Pfam" id="PF13639">
    <property type="entry name" value="zf-RING_2"/>
    <property type="match status" value="1"/>
</dbReference>
<dbReference type="GO" id="GO:0008270">
    <property type="term" value="F:zinc ion binding"/>
    <property type="evidence" value="ECO:0007669"/>
    <property type="project" value="UniProtKB-KW"/>
</dbReference>